<dbReference type="InterPro" id="IPR008949">
    <property type="entry name" value="Isoprenoid_synthase_dom_sf"/>
</dbReference>
<dbReference type="PROSITE" id="PS01045">
    <property type="entry name" value="SQUALEN_PHYTOEN_SYN_2"/>
    <property type="match status" value="1"/>
</dbReference>
<evidence type="ECO:0000256" key="7">
    <source>
        <dbReference type="ARBA" id="ARBA00012242"/>
    </source>
</evidence>
<dbReference type="NCBIfam" id="TIGR03462">
    <property type="entry name" value="CarR_dom_SF"/>
    <property type="match status" value="2"/>
</dbReference>
<keyword evidence="15" id="KW-0413">Isomerase</keyword>
<dbReference type="InterPro" id="IPR019845">
    <property type="entry name" value="Squalene/phytoene_synthase_CS"/>
</dbReference>
<dbReference type="CDD" id="cd00683">
    <property type="entry name" value="Trans_IPPS_HH"/>
    <property type="match status" value="1"/>
</dbReference>
<evidence type="ECO:0000256" key="1">
    <source>
        <dbReference type="ARBA" id="ARBA00001805"/>
    </source>
</evidence>
<dbReference type="Pfam" id="PF00494">
    <property type="entry name" value="SQS_PSY"/>
    <property type="match status" value="1"/>
</dbReference>
<keyword evidence="11 19" id="KW-0812">Transmembrane</keyword>
<evidence type="ECO:0000313" key="20">
    <source>
        <dbReference type="EMBL" id="KZF20461.1"/>
    </source>
</evidence>
<dbReference type="GeneID" id="28901448"/>
<keyword evidence="14 19" id="KW-0472">Membrane</keyword>
<dbReference type="InterPro" id="IPR017825">
    <property type="entry name" value="Lycopene_cyclase_dom"/>
</dbReference>
<dbReference type="UniPathway" id="UPA00802"/>
<dbReference type="SFLD" id="SFLDG01018">
    <property type="entry name" value="Squalene/Phytoene_Synthase_Lik"/>
    <property type="match status" value="1"/>
</dbReference>
<feature type="transmembrane region" description="Helical" evidence="19">
    <location>
        <begin position="118"/>
        <end position="144"/>
    </location>
</feature>
<feature type="transmembrane region" description="Helical" evidence="19">
    <location>
        <begin position="36"/>
        <end position="60"/>
    </location>
</feature>
<comment type="pathway">
    <text evidence="3">Carotenoid biosynthesis; beta-carotene biosynthesis.</text>
</comment>
<comment type="pathway">
    <text evidence="4">Carotenoid biosynthesis; phytoene biosynthesis; all-trans-phytoene from geranylgeranyl diphosphate: step 1/1.</text>
</comment>
<keyword evidence="21" id="KW-1185">Reference proteome</keyword>
<dbReference type="STRING" id="1328760.A0A165AH40"/>
<evidence type="ECO:0000256" key="3">
    <source>
        <dbReference type="ARBA" id="ARBA00005089"/>
    </source>
</evidence>
<comment type="catalytic activity">
    <reaction evidence="1">
        <text>2 (2E,6E,10E)-geranylgeranyl diphosphate = 15-cis-phytoene + 2 diphosphate</text>
        <dbReference type="Rhea" id="RHEA:34475"/>
        <dbReference type="ChEBI" id="CHEBI:27787"/>
        <dbReference type="ChEBI" id="CHEBI:33019"/>
        <dbReference type="ChEBI" id="CHEBI:58756"/>
        <dbReference type="EC" id="2.5.1.32"/>
    </reaction>
</comment>
<sequence>MGYDYLLVHLKYTIPPAILLTLVTRPLLTLLDVYKIIFLILVALISTIPWDSYLIRAGIWTYPASVILGPTLFDIPAEEIFFFVIQTYSTSLLYILLSKPVFFPVYLPGRQDRDRERGILLLSWRTLGQVVLVCTFAASCGLIYRGGRGTYLGLIIAWAVPFLLLLWSLGYQFILRLSLLNTLVPVLVPTFYLWIIDTIELKRGTWVIESGTKLDLTLWTGLEIEEATFFLITNTMIVFGLIAFDTAETILETFPSLFPNVGKVPSPTELVKALTTPTSVYDQSRINGLLAASRVLKKHSRSFHIASCVFPGRLRIDLIILYAICRIADDLIDSAASHAEAEHWISSLKLYFELSFNNEPSSKAALKDFVSSTFPAPVQSTLLLLPRDVLSELPFYELLHGFEIDSSFSKGRGSWPIRTDAELDVYAQCVAGSVGELCLQLVFSHSTFHGSEKDKSRLIEAGRKMGTALQFINIARDIRTDAYIGRVYIPTSWLKEAQLRPFDVLENPDHACMKILRRKLIMEGLERYYESRHAIEELPAETRGPVRVAVESYVEIGRVLLESDGKLRAGKATVPFLRRLKVVCRSLVWS</sequence>
<dbReference type="OrthoDB" id="6600518at2759"/>
<evidence type="ECO:0000256" key="19">
    <source>
        <dbReference type="SAM" id="Phobius"/>
    </source>
</evidence>
<accession>A0A165AH40</accession>
<dbReference type="EC" id="2.5.1.32" evidence="8"/>
<comment type="similarity">
    <text evidence="5">In the N-terminal section; belongs to the lycopene beta-cyclase family.</text>
</comment>
<evidence type="ECO:0000256" key="17">
    <source>
        <dbReference type="ARBA" id="ARBA00029313"/>
    </source>
</evidence>
<evidence type="ECO:0000256" key="12">
    <source>
        <dbReference type="ARBA" id="ARBA00022746"/>
    </source>
</evidence>
<keyword evidence="12" id="KW-0125">Carotenoid biosynthesis</keyword>
<evidence type="ECO:0000256" key="13">
    <source>
        <dbReference type="ARBA" id="ARBA00022989"/>
    </source>
</evidence>
<evidence type="ECO:0000256" key="11">
    <source>
        <dbReference type="ARBA" id="ARBA00022692"/>
    </source>
</evidence>
<proteinExistence type="inferred from homology"/>
<evidence type="ECO:0000256" key="15">
    <source>
        <dbReference type="ARBA" id="ARBA00023235"/>
    </source>
</evidence>
<evidence type="ECO:0000256" key="5">
    <source>
        <dbReference type="ARBA" id="ARBA00008247"/>
    </source>
</evidence>
<reference evidence="20 21" key="1">
    <citation type="journal article" date="2016" name="Fungal Biol.">
        <title>The genome of Xylona heveae provides a window into fungal endophytism.</title>
        <authorList>
            <person name="Gazis R."/>
            <person name="Kuo A."/>
            <person name="Riley R."/>
            <person name="LaButti K."/>
            <person name="Lipzen A."/>
            <person name="Lin J."/>
            <person name="Amirebrahimi M."/>
            <person name="Hesse C.N."/>
            <person name="Spatafora J.W."/>
            <person name="Henrissat B."/>
            <person name="Hainaut M."/>
            <person name="Grigoriev I.V."/>
            <person name="Hibbett D.S."/>
        </authorList>
    </citation>
    <scope>NUCLEOTIDE SEQUENCE [LARGE SCALE GENOMIC DNA]</scope>
    <source>
        <strain evidence="20 21">TC161</strain>
    </source>
</reference>
<dbReference type="Gene3D" id="1.10.600.10">
    <property type="entry name" value="Farnesyl Diphosphate Synthase"/>
    <property type="match status" value="1"/>
</dbReference>
<dbReference type="OMA" id="WACPFLL"/>
<dbReference type="GO" id="GO:0016872">
    <property type="term" value="F:intramolecular lyase activity"/>
    <property type="evidence" value="ECO:0007669"/>
    <property type="project" value="InterPro"/>
</dbReference>
<comment type="catalytic activity">
    <reaction evidence="18">
        <text>all-trans-lycopene = gamma-carotene</text>
        <dbReference type="Rhea" id="RHEA:32219"/>
        <dbReference type="ChEBI" id="CHEBI:15948"/>
        <dbReference type="ChEBI" id="CHEBI:27740"/>
        <dbReference type="EC" id="5.5.1.19"/>
    </reaction>
</comment>
<dbReference type="GO" id="GO:0051996">
    <property type="term" value="F:squalene synthase [NAD(P)H] activity"/>
    <property type="evidence" value="ECO:0007669"/>
    <property type="project" value="InterPro"/>
</dbReference>
<comment type="subcellular location">
    <subcellularLocation>
        <location evidence="2">Membrane</location>
        <topology evidence="2">Multi-pass membrane protein</topology>
    </subcellularLocation>
</comment>
<evidence type="ECO:0000256" key="8">
    <source>
        <dbReference type="ARBA" id="ARBA00012396"/>
    </source>
</evidence>
<dbReference type="EMBL" id="KV407463">
    <property type="protein sequence ID" value="KZF20461.1"/>
    <property type="molecule type" value="Genomic_DNA"/>
</dbReference>
<dbReference type="AlphaFoldDB" id="A0A165AH40"/>
<dbReference type="GO" id="GO:0016020">
    <property type="term" value="C:membrane"/>
    <property type="evidence" value="ECO:0007669"/>
    <property type="project" value="UniProtKB-SubCell"/>
</dbReference>
<dbReference type="SUPFAM" id="SSF48576">
    <property type="entry name" value="Terpenoid synthases"/>
    <property type="match status" value="1"/>
</dbReference>
<dbReference type="UniPathway" id="UPA00799">
    <property type="reaction ID" value="UER00773"/>
</dbReference>
<evidence type="ECO:0000313" key="21">
    <source>
        <dbReference type="Proteomes" id="UP000076632"/>
    </source>
</evidence>
<dbReference type="Proteomes" id="UP000076632">
    <property type="component" value="Unassembled WGS sequence"/>
</dbReference>
<dbReference type="InterPro" id="IPR044843">
    <property type="entry name" value="Trans_IPPS_bact-type"/>
</dbReference>
<name>A0A165AH40_XYLHT</name>
<evidence type="ECO:0000256" key="16">
    <source>
        <dbReference type="ARBA" id="ARBA00023268"/>
    </source>
</evidence>
<feature type="transmembrane region" description="Helical" evidence="19">
    <location>
        <begin position="150"/>
        <end position="170"/>
    </location>
</feature>
<dbReference type="InterPro" id="IPR033904">
    <property type="entry name" value="Trans_IPPS_HH"/>
</dbReference>
<dbReference type="RefSeq" id="XP_018186016.1">
    <property type="nucleotide sequence ID" value="XM_018336311.1"/>
</dbReference>
<keyword evidence="13 19" id="KW-1133">Transmembrane helix</keyword>
<comment type="similarity">
    <text evidence="6">In the C-terminal section; belongs to the phytoene/squalene synthase family.</text>
</comment>
<evidence type="ECO:0000256" key="9">
    <source>
        <dbReference type="ARBA" id="ARBA00018909"/>
    </source>
</evidence>
<dbReference type="SFLD" id="SFLDS00005">
    <property type="entry name" value="Isoprenoid_Synthase_Type_I"/>
    <property type="match status" value="1"/>
</dbReference>
<keyword evidence="10" id="KW-0808">Transferase</keyword>
<evidence type="ECO:0000256" key="18">
    <source>
        <dbReference type="ARBA" id="ARBA00029335"/>
    </source>
</evidence>
<evidence type="ECO:0000256" key="14">
    <source>
        <dbReference type="ARBA" id="ARBA00023136"/>
    </source>
</evidence>
<dbReference type="SFLD" id="SFLDG01212">
    <property type="entry name" value="Phytoene_synthase_like"/>
    <property type="match status" value="1"/>
</dbReference>
<dbReference type="InterPro" id="IPR002060">
    <property type="entry name" value="Squ/phyt_synthse"/>
</dbReference>
<evidence type="ECO:0000256" key="2">
    <source>
        <dbReference type="ARBA" id="ARBA00004141"/>
    </source>
</evidence>
<feature type="transmembrane region" description="Helical" evidence="19">
    <location>
        <begin position="6"/>
        <end position="24"/>
    </location>
</feature>
<organism evidence="20 21">
    <name type="scientific">Xylona heveae (strain CBS 132557 / TC161)</name>
    <dbReference type="NCBI Taxonomy" id="1328760"/>
    <lineage>
        <taxon>Eukaryota</taxon>
        <taxon>Fungi</taxon>
        <taxon>Dikarya</taxon>
        <taxon>Ascomycota</taxon>
        <taxon>Pezizomycotina</taxon>
        <taxon>Xylonomycetes</taxon>
        <taxon>Xylonales</taxon>
        <taxon>Xylonaceae</taxon>
        <taxon>Xylona</taxon>
    </lineage>
</organism>
<feature type="transmembrane region" description="Helical" evidence="19">
    <location>
        <begin position="177"/>
        <end position="195"/>
    </location>
</feature>
<dbReference type="PANTHER" id="PTHR31480">
    <property type="entry name" value="BIFUNCTIONAL LYCOPENE CYCLASE/PHYTOENE SYNTHASE"/>
    <property type="match status" value="1"/>
</dbReference>
<comment type="catalytic activity">
    <reaction evidence="17">
        <text>gamma-carotene = all-trans-beta-carotene</text>
        <dbReference type="Rhea" id="RHEA:32239"/>
        <dbReference type="ChEBI" id="CHEBI:17579"/>
        <dbReference type="ChEBI" id="CHEBI:27740"/>
        <dbReference type="EC" id="5.5.1.19"/>
    </reaction>
</comment>
<evidence type="ECO:0000256" key="4">
    <source>
        <dbReference type="ARBA" id="ARBA00005172"/>
    </source>
</evidence>
<dbReference type="InParanoid" id="A0A165AH40"/>
<dbReference type="EC" id="5.5.1.19" evidence="7"/>
<evidence type="ECO:0000256" key="10">
    <source>
        <dbReference type="ARBA" id="ARBA00022679"/>
    </source>
</evidence>
<dbReference type="GO" id="GO:0004311">
    <property type="term" value="F:geranylgeranyl diphosphate synthase activity"/>
    <property type="evidence" value="ECO:0007669"/>
    <property type="project" value="InterPro"/>
</dbReference>
<keyword evidence="16" id="KW-0511">Multifunctional enzyme</keyword>
<protein>
    <recommendedName>
        <fullName evidence="9">Bifunctional lycopene cyclase/phytoene synthase</fullName>
        <ecNumber evidence="8">2.5.1.32</ecNumber>
        <ecNumber evidence="7">5.5.1.19</ecNumber>
    </recommendedName>
</protein>
<feature type="transmembrane region" description="Helical" evidence="19">
    <location>
        <begin position="80"/>
        <end position="97"/>
    </location>
</feature>
<dbReference type="GO" id="GO:0016117">
    <property type="term" value="P:carotenoid biosynthetic process"/>
    <property type="evidence" value="ECO:0007669"/>
    <property type="project" value="UniProtKB-KW"/>
</dbReference>
<gene>
    <name evidence="20" type="ORF">L228DRAFT_285165</name>
</gene>
<dbReference type="GO" id="GO:0045436">
    <property type="term" value="F:lycopene beta cyclase activity"/>
    <property type="evidence" value="ECO:0007669"/>
    <property type="project" value="UniProtKB-ARBA"/>
</dbReference>
<evidence type="ECO:0000256" key="6">
    <source>
        <dbReference type="ARBA" id="ARBA00008406"/>
    </source>
</evidence>